<dbReference type="AlphaFoldDB" id="X1F0E7"/>
<sequence length="30" mass="3709">DNKYKKARTNKKINSQMEIYKLLDKDHTRE</sequence>
<evidence type="ECO:0000313" key="1">
    <source>
        <dbReference type="EMBL" id="GAH26035.1"/>
    </source>
</evidence>
<feature type="non-terminal residue" evidence="1">
    <location>
        <position position="1"/>
    </location>
</feature>
<gene>
    <name evidence="1" type="ORF">S03H2_09718</name>
</gene>
<comment type="caution">
    <text evidence="1">The sequence shown here is derived from an EMBL/GenBank/DDBJ whole genome shotgun (WGS) entry which is preliminary data.</text>
</comment>
<protein>
    <submittedName>
        <fullName evidence="1">Uncharacterized protein</fullName>
    </submittedName>
</protein>
<accession>X1F0E7</accession>
<name>X1F0E7_9ZZZZ</name>
<proteinExistence type="predicted"/>
<reference evidence="1" key="1">
    <citation type="journal article" date="2014" name="Front. Microbiol.">
        <title>High frequency of phylogenetically diverse reductive dehalogenase-homologous genes in deep subseafloor sedimentary metagenomes.</title>
        <authorList>
            <person name="Kawai M."/>
            <person name="Futagami T."/>
            <person name="Toyoda A."/>
            <person name="Takaki Y."/>
            <person name="Nishi S."/>
            <person name="Hori S."/>
            <person name="Arai W."/>
            <person name="Tsubouchi T."/>
            <person name="Morono Y."/>
            <person name="Uchiyama I."/>
            <person name="Ito T."/>
            <person name="Fujiyama A."/>
            <person name="Inagaki F."/>
            <person name="Takami H."/>
        </authorList>
    </citation>
    <scope>NUCLEOTIDE SEQUENCE</scope>
    <source>
        <strain evidence="1">Expedition CK06-06</strain>
    </source>
</reference>
<dbReference type="EMBL" id="BARU01005045">
    <property type="protein sequence ID" value="GAH26035.1"/>
    <property type="molecule type" value="Genomic_DNA"/>
</dbReference>
<organism evidence="1">
    <name type="scientific">marine sediment metagenome</name>
    <dbReference type="NCBI Taxonomy" id="412755"/>
    <lineage>
        <taxon>unclassified sequences</taxon>
        <taxon>metagenomes</taxon>
        <taxon>ecological metagenomes</taxon>
    </lineage>
</organism>